<proteinExistence type="predicted"/>
<organism evidence="2 3">
    <name type="scientific">Pseudorhizobium tarimense</name>
    <dbReference type="NCBI Taxonomy" id="1079109"/>
    <lineage>
        <taxon>Bacteria</taxon>
        <taxon>Pseudomonadati</taxon>
        <taxon>Pseudomonadota</taxon>
        <taxon>Alphaproteobacteria</taxon>
        <taxon>Hyphomicrobiales</taxon>
        <taxon>Rhizobiaceae</taxon>
        <taxon>Rhizobium/Agrobacterium group</taxon>
        <taxon>Pseudorhizobium</taxon>
    </lineage>
</organism>
<protein>
    <submittedName>
        <fullName evidence="2">Uncharacterized protein</fullName>
    </submittedName>
</protein>
<keyword evidence="1" id="KW-1133">Transmembrane helix</keyword>
<dbReference type="EMBL" id="JBEPLJ010000004">
    <property type="protein sequence ID" value="MET3585134.1"/>
    <property type="molecule type" value="Genomic_DNA"/>
</dbReference>
<evidence type="ECO:0000313" key="2">
    <source>
        <dbReference type="EMBL" id="MET3585134.1"/>
    </source>
</evidence>
<evidence type="ECO:0000313" key="3">
    <source>
        <dbReference type="Proteomes" id="UP001549031"/>
    </source>
</evidence>
<sequence>MGLIQRLSFRQSLTILTVTPLAAAITFGGW</sequence>
<keyword evidence="3" id="KW-1185">Reference proteome</keyword>
<accession>A0ABV2H3K7</accession>
<comment type="caution">
    <text evidence="2">The sequence shown here is derived from an EMBL/GenBank/DDBJ whole genome shotgun (WGS) entry which is preliminary data.</text>
</comment>
<reference evidence="2 3" key="1">
    <citation type="submission" date="2024-06" db="EMBL/GenBank/DDBJ databases">
        <title>Genomic Encyclopedia of Type Strains, Phase IV (KMG-IV): sequencing the most valuable type-strain genomes for metagenomic binning, comparative biology and taxonomic classification.</title>
        <authorList>
            <person name="Goeker M."/>
        </authorList>
    </citation>
    <scope>NUCLEOTIDE SEQUENCE [LARGE SCALE GENOMIC DNA]</scope>
    <source>
        <strain evidence="2 3">DSM 105042</strain>
    </source>
</reference>
<feature type="transmembrane region" description="Helical" evidence="1">
    <location>
        <begin position="12"/>
        <end position="29"/>
    </location>
</feature>
<evidence type="ECO:0000256" key="1">
    <source>
        <dbReference type="SAM" id="Phobius"/>
    </source>
</evidence>
<dbReference type="Proteomes" id="UP001549031">
    <property type="component" value="Unassembled WGS sequence"/>
</dbReference>
<gene>
    <name evidence="2" type="ORF">ABID21_001236</name>
</gene>
<name>A0ABV2H3K7_9HYPH</name>
<keyword evidence="1" id="KW-0472">Membrane</keyword>
<keyword evidence="1" id="KW-0812">Transmembrane</keyword>